<keyword evidence="2" id="KW-1185">Reference proteome</keyword>
<reference evidence="1 2" key="1">
    <citation type="submission" date="2024-06" db="EMBL/GenBank/DDBJ databases">
        <title>Genomic Encyclopedia of Type Strains, Phase IV (KMG-IV): sequencing the most valuable type-strain genomes for metagenomic binning, comparative biology and taxonomic classification.</title>
        <authorList>
            <person name="Goeker M."/>
        </authorList>
    </citation>
    <scope>NUCLEOTIDE SEQUENCE [LARGE SCALE GENOMIC DNA]</scope>
    <source>
        <strain evidence="1 2">DSM 21460</strain>
    </source>
</reference>
<dbReference type="RefSeq" id="WP_354368260.1">
    <property type="nucleotide sequence ID" value="NZ_JBEPMA010000006.1"/>
</dbReference>
<dbReference type="Proteomes" id="UP001549162">
    <property type="component" value="Unassembled WGS sequence"/>
</dbReference>
<evidence type="ECO:0000313" key="1">
    <source>
        <dbReference type="EMBL" id="MET3617631.1"/>
    </source>
</evidence>
<gene>
    <name evidence="1" type="ORF">ABID14_001265</name>
</gene>
<organism evidence="1 2">
    <name type="scientific">Peptoniphilus olsenii</name>
    <dbReference type="NCBI Taxonomy" id="411570"/>
    <lineage>
        <taxon>Bacteria</taxon>
        <taxon>Bacillati</taxon>
        <taxon>Bacillota</taxon>
        <taxon>Tissierellia</taxon>
        <taxon>Tissierellales</taxon>
        <taxon>Peptoniphilaceae</taxon>
        <taxon>Peptoniphilus</taxon>
    </lineage>
</organism>
<sequence>MIDDDANRRDVIVYYGNNDETIEELIQNINEYEKIMMEIFY</sequence>
<name>A0ABV2JA47_9FIRM</name>
<evidence type="ECO:0000313" key="2">
    <source>
        <dbReference type="Proteomes" id="UP001549162"/>
    </source>
</evidence>
<dbReference type="EMBL" id="JBEPMA010000006">
    <property type="protein sequence ID" value="MET3617631.1"/>
    <property type="molecule type" value="Genomic_DNA"/>
</dbReference>
<proteinExistence type="predicted"/>
<protein>
    <submittedName>
        <fullName evidence="1">Uncharacterized protein</fullName>
    </submittedName>
</protein>
<accession>A0ABV2JA47</accession>
<comment type="caution">
    <text evidence="1">The sequence shown here is derived from an EMBL/GenBank/DDBJ whole genome shotgun (WGS) entry which is preliminary data.</text>
</comment>